<name>A0A4C1ZPI6_EUMVA</name>
<evidence type="ECO:0000313" key="3">
    <source>
        <dbReference type="Proteomes" id="UP000299102"/>
    </source>
</evidence>
<keyword evidence="3" id="KW-1185">Reference proteome</keyword>
<evidence type="ECO:0000313" key="2">
    <source>
        <dbReference type="EMBL" id="GBP89638.1"/>
    </source>
</evidence>
<dbReference type="AlphaFoldDB" id="A0A4C1ZPI6"/>
<evidence type="ECO:0000256" key="1">
    <source>
        <dbReference type="SAM" id="MobiDB-lite"/>
    </source>
</evidence>
<dbReference type="EMBL" id="BGZK01002015">
    <property type="protein sequence ID" value="GBP89638.1"/>
    <property type="molecule type" value="Genomic_DNA"/>
</dbReference>
<comment type="caution">
    <text evidence="2">The sequence shown here is derived from an EMBL/GenBank/DDBJ whole genome shotgun (WGS) entry which is preliminary data.</text>
</comment>
<proteinExistence type="predicted"/>
<dbReference type="Proteomes" id="UP000299102">
    <property type="component" value="Unassembled WGS sequence"/>
</dbReference>
<gene>
    <name evidence="2" type="ORF">EVAR_94457_1</name>
</gene>
<sequence>MIRVDACYQGRATVKASVSNPLSHGRRTTGPLWKAARSRGAAAASINVRGNPTFRLSCRRPSDIYFSTVVFFGYILRLDFLSRLVQMRHVGSTDYIKTNIKTGQSMSDRAHYRVQAIITKKYTEKVPGSFLITSKLSEFLMMRHGLANKGHRRQPQTSPLETRNGYKRSDATTTCDNIMEMYGFLGSDVTPPPVNVTRELVARSRPRRHESNASPCVLSGNFDVKDKPHSGQPVTYEVILEKEQKSSISSYDLTEELGIDH</sequence>
<protein>
    <submittedName>
        <fullName evidence="2">Uncharacterized protein</fullName>
    </submittedName>
</protein>
<feature type="region of interest" description="Disordered" evidence="1">
    <location>
        <begin position="147"/>
        <end position="170"/>
    </location>
</feature>
<feature type="region of interest" description="Disordered" evidence="1">
    <location>
        <begin position="203"/>
        <end position="229"/>
    </location>
</feature>
<reference evidence="2 3" key="1">
    <citation type="journal article" date="2019" name="Commun. Biol.">
        <title>The bagworm genome reveals a unique fibroin gene that provides high tensile strength.</title>
        <authorList>
            <person name="Kono N."/>
            <person name="Nakamura H."/>
            <person name="Ohtoshi R."/>
            <person name="Tomita M."/>
            <person name="Numata K."/>
            <person name="Arakawa K."/>
        </authorList>
    </citation>
    <scope>NUCLEOTIDE SEQUENCE [LARGE SCALE GENOMIC DNA]</scope>
</reference>
<accession>A0A4C1ZPI6</accession>
<organism evidence="2 3">
    <name type="scientific">Eumeta variegata</name>
    <name type="common">Bagworm moth</name>
    <name type="synonym">Eumeta japonica</name>
    <dbReference type="NCBI Taxonomy" id="151549"/>
    <lineage>
        <taxon>Eukaryota</taxon>
        <taxon>Metazoa</taxon>
        <taxon>Ecdysozoa</taxon>
        <taxon>Arthropoda</taxon>
        <taxon>Hexapoda</taxon>
        <taxon>Insecta</taxon>
        <taxon>Pterygota</taxon>
        <taxon>Neoptera</taxon>
        <taxon>Endopterygota</taxon>
        <taxon>Lepidoptera</taxon>
        <taxon>Glossata</taxon>
        <taxon>Ditrysia</taxon>
        <taxon>Tineoidea</taxon>
        <taxon>Psychidae</taxon>
        <taxon>Oiketicinae</taxon>
        <taxon>Eumeta</taxon>
    </lineage>
</organism>